<protein>
    <submittedName>
        <fullName evidence="1">Uncharacterized protein</fullName>
    </submittedName>
</protein>
<reference evidence="1 2" key="1">
    <citation type="submission" date="2014-07" db="EMBL/GenBank/DDBJ databases">
        <title>Draft Genome Sequence of Gephyronic Acid Producer, Cystobacter violaceus Strain Cb vi76.</title>
        <authorList>
            <person name="Stevens D.C."/>
            <person name="Young J."/>
            <person name="Carmichael R."/>
            <person name="Tan J."/>
            <person name="Taylor R.E."/>
        </authorList>
    </citation>
    <scope>NUCLEOTIDE SEQUENCE [LARGE SCALE GENOMIC DNA]</scope>
    <source>
        <strain evidence="1 2">Cb vi76</strain>
    </source>
</reference>
<accession>A0A084SLF3</accession>
<dbReference type="AlphaFoldDB" id="A0A084SLF3"/>
<proteinExistence type="predicted"/>
<gene>
    <name evidence="1" type="ORF">Q664_36055</name>
</gene>
<dbReference type="Proteomes" id="UP000028547">
    <property type="component" value="Unassembled WGS sequence"/>
</dbReference>
<name>A0A084SLF3_9BACT</name>
<sequence>MAKAAGVSDQATTRVSNIVDKVKSAATSNGAYKIYGTAAFFAMPGYVVWGAADSWGRHD</sequence>
<comment type="caution">
    <text evidence="1">The sequence shown here is derived from an EMBL/GenBank/DDBJ whole genome shotgun (WGS) entry which is preliminary data.</text>
</comment>
<organism evidence="1 2">
    <name type="scientific">Archangium violaceum Cb vi76</name>
    <dbReference type="NCBI Taxonomy" id="1406225"/>
    <lineage>
        <taxon>Bacteria</taxon>
        <taxon>Pseudomonadati</taxon>
        <taxon>Myxococcota</taxon>
        <taxon>Myxococcia</taxon>
        <taxon>Myxococcales</taxon>
        <taxon>Cystobacterineae</taxon>
        <taxon>Archangiaceae</taxon>
        <taxon>Archangium</taxon>
    </lineage>
</organism>
<dbReference type="EMBL" id="JPMI01000255">
    <property type="protein sequence ID" value="KFA89288.1"/>
    <property type="molecule type" value="Genomic_DNA"/>
</dbReference>
<evidence type="ECO:0000313" key="2">
    <source>
        <dbReference type="Proteomes" id="UP000028547"/>
    </source>
</evidence>
<evidence type="ECO:0000313" key="1">
    <source>
        <dbReference type="EMBL" id="KFA89288.1"/>
    </source>
</evidence>